<organism evidence="1">
    <name type="scientific">Ailuropoda melanoleuca</name>
    <name type="common">Giant panda</name>
    <dbReference type="NCBI Taxonomy" id="9646"/>
    <lineage>
        <taxon>Eukaryota</taxon>
        <taxon>Metazoa</taxon>
        <taxon>Chordata</taxon>
        <taxon>Craniata</taxon>
        <taxon>Vertebrata</taxon>
        <taxon>Euteleostomi</taxon>
        <taxon>Mammalia</taxon>
        <taxon>Eutheria</taxon>
        <taxon>Laurasiatheria</taxon>
        <taxon>Carnivora</taxon>
        <taxon>Caniformia</taxon>
        <taxon>Ursidae</taxon>
        <taxon>Ailuropoda</taxon>
    </lineage>
</organism>
<dbReference type="PANTHER" id="PTHR46715">
    <property type="entry name" value="1-PHOSPHATIDYLINOSITOL 3-PHOSPHATE 5-KINASE"/>
    <property type="match status" value="1"/>
</dbReference>
<proteinExistence type="predicted"/>
<dbReference type="GO" id="GO:0030593">
    <property type="term" value="P:neutrophil chemotaxis"/>
    <property type="evidence" value="ECO:0007669"/>
    <property type="project" value="TreeGrafter"/>
</dbReference>
<dbReference type="GO" id="GO:0032438">
    <property type="term" value="P:melanosome organization"/>
    <property type="evidence" value="ECO:0007669"/>
    <property type="project" value="TreeGrafter"/>
</dbReference>
<dbReference type="GO" id="GO:0031410">
    <property type="term" value="C:cytoplasmic vesicle"/>
    <property type="evidence" value="ECO:0007669"/>
    <property type="project" value="TreeGrafter"/>
</dbReference>
<dbReference type="GO" id="GO:0000285">
    <property type="term" value="F:1-phosphatidylinositol-3-phosphate 5-kinase activity"/>
    <property type="evidence" value="ECO:0007669"/>
    <property type="project" value="InterPro"/>
</dbReference>
<dbReference type="GO" id="GO:0052810">
    <property type="term" value="F:1-phosphatidylinositol-5-kinase activity"/>
    <property type="evidence" value="ECO:0007669"/>
    <property type="project" value="TreeGrafter"/>
</dbReference>
<dbReference type="EMBL" id="GL193477">
    <property type="protein sequence ID" value="EFB15929.1"/>
    <property type="molecule type" value="Genomic_DNA"/>
</dbReference>
<reference evidence="1" key="1">
    <citation type="journal article" date="2010" name="Nature">
        <title>The sequence and de novo assembly of the giant panda genome.</title>
        <authorList>
            <person name="Li R."/>
            <person name="Fan W."/>
            <person name="Tian G."/>
            <person name="Zhu H."/>
            <person name="He L."/>
            <person name="Cai J."/>
            <person name="Huang Q."/>
            <person name="Cai Q."/>
            <person name="Li B."/>
            <person name="Bai Y."/>
            <person name="Zhang Z."/>
            <person name="Zhang Y."/>
            <person name="Wang W."/>
            <person name="Li J."/>
            <person name="Wei F."/>
            <person name="Li H."/>
            <person name="Jian M."/>
            <person name="Li J."/>
            <person name="Zhang Z."/>
            <person name="Nielsen R."/>
            <person name="Li D."/>
            <person name="Gu W."/>
            <person name="Yang Z."/>
            <person name="Xuan Z."/>
            <person name="Ryder O.A."/>
            <person name="Leung F.C."/>
            <person name="Zhou Y."/>
            <person name="Cao J."/>
            <person name="Sun X."/>
            <person name="Fu Y."/>
            <person name="Fang X."/>
            <person name="Guo X."/>
            <person name="Wang B."/>
            <person name="Hou R."/>
            <person name="Shen F."/>
            <person name="Mu B."/>
            <person name="Ni P."/>
            <person name="Lin R."/>
            <person name="Qian W."/>
            <person name="Wang G."/>
            <person name="Yu C."/>
            <person name="Nie W."/>
            <person name="Wang J."/>
            <person name="Wu Z."/>
            <person name="Liang H."/>
            <person name="Min J."/>
            <person name="Wu Q."/>
            <person name="Cheng S."/>
            <person name="Ruan J."/>
            <person name="Wang M."/>
            <person name="Shi Z."/>
            <person name="Wen M."/>
            <person name="Liu B."/>
            <person name="Ren X."/>
            <person name="Zheng H."/>
            <person name="Dong D."/>
            <person name="Cook K."/>
            <person name="Shan G."/>
            <person name="Zhang H."/>
            <person name="Kosiol C."/>
            <person name="Xie X."/>
            <person name="Lu Z."/>
            <person name="Zheng H."/>
            <person name="Li Y."/>
            <person name="Steiner C.C."/>
            <person name="Lam T.T."/>
            <person name="Lin S."/>
            <person name="Zhang Q."/>
            <person name="Li G."/>
            <person name="Tian J."/>
            <person name="Gong T."/>
            <person name="Liu H."/>
            <person name="Zhang D."/>
            <person name="Fang L."/>
            <person name="Ye C."/>
            <person name="Zhang J."/>
            <person name="Hu W."/>
            <person name="Xu A."/>
            <person name="Ren Y."/>
            <person name="Zhang G."/>
            <person name="Bruford M.W."/>
            <person name="Li Q."/>
            <person name="Ma L."/>
            <person name="Guo Y."/>
            <person name="An N."/>
            <person name="Hu Y."/>
            <person name="Zheng Y."/>
            <person name="Shi Y."/>
            <person name="Li Z."/>
            <person name="Liu Q."/>
            <person name="Chen Y."/>
            <person name="Zhao J."/>
            <person name="Qu N."/>
            <person name="Zhao S."/>
            <person name="Tian F."/>
            <person name="Wang X."/>
            <person name="Wang H."/>
            <person name="Xu L."/>
            <person name="Liu X."/>
            <person name="Vinar T."/>
            <person name="Wang Y."/>
            <person name="Lam T.W."/>
            <person name="Yiu S.M."/>
            <person name="Liu S."/>
            <person name="Zhang H."/>
            <person name="Li D."/>
            <person name="Huang Y."/>
            <person name="Wang X."/>
            <person name="Yang G."/>
            <person name="Jiang Z."/>
            <person name="Wang J."/>
            <person name="Qin N."/>
            <person name="Li L."/>
            <person name="Li J."/>
            <person name="Bolund L."/>
            <person name="Kristiansen K."/>
            <person name="Wong G.K."/>
            <person name="Olson M."/>
            <person name="Zhang X."/>
            <person name="Li S."/>
            <person name="Yang H."/>
            <person name="Wang J."/>
            <person name="Wang J."/>
        </authorList>
    </citation>
    <scope>NUCLEOTIDE SEQUENCE [LARGE SCALE GENOMIC DNA]</scope>
</reference>
<dbReference type="GO" id="GO:0012506">
    <property type="term" value="C:vesicle membrane"/>
    <property type="evidence" value="ECO:0007669"/>
    <property type="project" value="TreeGrafter"/>
</dbReference>
<evidence type="ECO:0000313" key="1">
    <source>
        <dbReference type="EMBL" id="EFB15929.1"/>
    </source>
</evidence>
<gene>
    <name evidence="1" type="ORF">PANDA_016410</name>
</gene>
<protein>
    <submittedName>
        <fullName evidence="1">Uncharacterized protein</fullName>
    </submittedName>
</protein>
<sequence>MKRGTRTVESFHSRTLEKHEQLFGERATFAKQPYRVSGSARPSHLGEAMFLMSFYFATCFRLFLTFPVHGWNRAPSQGSEELMAIQVGGTASLGLTFLAQPHSEALFGPGLIQHQCPEKRSEAFLKVKCARGELPEQADNESTKPDTHECPRRVSLDVSLVYVNERRVQEYQSTLTHHWFPTFCKRDLRACTYCRKIALSYAHSTDSNSIGEDLNALSDSASSVSVLDPSEPRTPVGSRKASRNIFLEDDFAWQRYYHLSTILVIFEKYR</sequence>
<dbReference type="GO" id="GO:1903426">
    <property type="term" value="P:regulation of reactive oxygen species biosynthetic process"/>
    <property type="evidence" value="ECO:0007669"/>
    <property type="project" value="TreeGrafter"/>
</dbReference>
<dbReference type="InParanoid" id="D2HVK6"/>
<dbReference type="PANTHER" id="PTHR46715:SF1">
    <property type="entry name" value="1-PHOSPHATIDYLINOSITOL 3-PHOSPHATE 5-KINASE"/>
    <property type="match status" value="1"/>
</dbReference>
<name>D2HVK6_AILME</name>
<dbReference type="GO" id="GO:0090385">
    <property type="term" value="P:phagosome-lysosome fusion"/>
    <property type="evidence" value="ECO:0007669"/>
    <property type="project" value="TreeGrafter"/>
</dbReference>
<accession>D2HVK6</accession>
<dbReference type="AlphaFoldDB" id="D2HVK6"/>
<dbReference type="InterPro" id="IPR043548">
    <property type="entry name" value="PIKfyve"/>
</dbReference>